<feature type="compositionally biased region" description="Low complexity" evidence="1">
    <location>
        <begin position="282"/>
        <end position="298"/>
    </location>
</feature>
<feature type="compositionally biased region" description="Low complexity" evidence="1">
    <location>
        <begin position="842"/>
        <end position="859"/>
    </location>
</feature>
<proteinExistence type="predicted"/>
<feature type="compositionally biased region" description="Low complexity" evidence="1">
    <location>
        <begin position="719"/>
        <end position="736"/>
    </location>
</feature>
<feature type="region of interest" description="Disordered" evidence="1">
    <location>
        <begin position="468"/>
        <end position="553"/>
    </location>
</feature>
<feature type="compositionally biased region" description="Low complexity" evidence="1">
    <location>
        <begin position="469"/>
        <end position="483"/>
    </location>
</feature>
<evidence type="ECO:0000313" key="2">
    <source>
        <dbReference type="EMBL" id="CAF0757544.1"/>
    </source>
</evidence>
<feature type="compositionally biased region" description="Low complexity" evidence="1">
    <location>
        <begin position="253"/>
        <end position="266"/>
    </location>
</feature>
<dbReference type="Proteomes" id="UP000663864">
    <property type="component" value="Unassembled WGS sequence"/>
</dbReference>
<feature type="compositionally biased region" description="Polar residues" evidence="1">
    <location>
        <begin position="923"/>
        <end position="934"/>
    </location>
</feature>
<feature type="compositionally biased region" description="Low complexity" evidence="1">
    <location>
        <begin position="88"/>
        <end position="108"/>
    </location>
</feature>
<sequence>MSNESHPSPTGSSSSSLFGGGGSNTAGVSGPSSYPSPSKPTWAQILNSNPNTSSNTSASSSSSTTIVTANTAATASTAGNNSGGGVNVGNSSSSSSPSSQQSTSVPSAGAGGGSAHISGASGITSTTTSISPSQITPSNSGAFNFPGSRTGFMQNFYEQQQQQSQMNWPLNFNQTSSWMIDDDTQRHSNIAGSSSQQSVDSNHNTPGGGDGFDRLESSSPTPDWGKPVTTNNSAANGWSSFQQPQQQTLNNPSRSNTVGNSNTTSNQWPEMNNFYGTNSSTNVPFNLPQNNNDNMNNNSASTTWQDPSMSSNANDTLTLTTGSSSGSVINKHKSSSTSSIAASLSGALKSAIALGGANVDLLSGATDPTIVYVPQPKLVEQLGWDEPDIKVTKRANFDDGTSIWGDPMDLISLPVKKWTNGTKAALTNSTNVILQQQPSIVQKPVSTNIQTSNSTTSASQMVLNDENWSKQQSPTLSQQSTSQWNDTSTSVEQATPPPPTSHTANYRTQQSAPSNWNAQSQQSTHHGSDDWFRDGVVDTSDWGLQGSQSKVPFDPYEGQVDTSSWGVQGGGGGGMGGPLAMPPMNRNRFMNDYDLSENTHDPHGIHRMTGYDNQSMADLYRQGSDLKNPIMGLGGLLPSSGNPPPHHMLPPSQLPFAPRPGPLYQPNSILRPMNPNGIPTQSGAIMGTGSLISPKLSTTSPVPNQAPYVPLAAKQNNMPTQPSQTSTSQQQPGSGPVNNGAVHAQIMQQFRLAVQAGLISQDLLNTKLPPYMLQLLQKLFELQQKYQSLSIQLADFSKHKQRFPITFFQTEYERLSKLITQKKQEMLVVQKQIQDAHAKLVQQQSAAPTPTPTPTQMMSNGPVTQTQPPPGVSSTQSQDQLAERMQHSLNVDQSRLHQWTKQQTSTRGPQSSSMFGPPGLTQKDWQTSGNNPNENWENTQTNDPNNNNNQVGHIDPHTHSNQASSSTFGDALSEFVDDTDGPPPFIPGQLWNWKASLPNAEDDPHVTPSSLTMGPKGPLSSMSSLNVGGAESAFSNPQLLHHMHRQQANRSQWQQTLHDQQGFPTSMNDWGKPHQYRGTSKLPPSLNHPPPPPHASFGGYRPYM</sequence>
<dbReference type="AlphaFoldDB" id="A0A813PTN3"/>
<feature type="region of interest" description="Disordered" evidence="1">
    <location>
        <begin position="186"/>
        <end position="310"/>
    </location>
</feature>
<protein>
    <submittedName>
        <fullName evidence="2">Uncharacterized protein</fullName>
    </submittedName>
</protein>
<feature type="compositionally biased region" description="Polar residues" evidence="1">
    <location>
        <begin position="187"/>
        <end position="205"/>
    </location>
</feature>
<dbReference type="EMBL" id="CAJNOT010000002">
    <property type="protein sequence ID" value="CAF0757544.1"/>
    <property type="molecule type" value="Genomic_DNA"/>
</dbReference>
<feature type="compositionally biased region" description="Polar residues" evidence="1">
    <location>
        <begin position="861"/>
        <end position="880"/>
    </location>
</feature>
<name>A0A813PTN3_9BILA</name>
<organism evidence="2 3">
    <name type="scientific">Rotaria sordida</name>
    <dbReference type="NCBI Taxonomy" id="392033"/>
    <lineage>
        <taxon>Eukaryota</taxon>
        <taxon>Metazoa</taxon>
        <taxon>Spiralia</taxon>
        <taxon>Gnathifera</taxon>
        <taxon>Rotifera</taxon>
        <taxon>Eurotatoria</taxon>
        <taxon>Bdelloidea</taxon>
        <taxon>Philodinida</taxon>
        <taxon>Philodinidae</taxon>
        <taxon>Rotaria</taxon>
    </lineage>
</organism>
<gene>
    <name evidence="2" type="ORF">ZHD862_LOCUS152</name>
</gene>
<feature type="compositionally biased region" description="Polar residues" evidence="1">
    <location>
        <begin position="501"/>
        <end position="525"/>
    </location>
</feature>
<feature type="compositionally biased region" description="Polar residues" evidence="1">
    <location>
        <begin position="228"/>
        <end position="252"/>
    </location>
</feature>
<feature type="region of interest" description="Disordered" evidence="1">
    <location>
        <begin position="840"/>
        <end position="967"/>
    </location>
</feature>
<feature type="compositionally biased region" description="Polar residues" evidence="1">
    <location>
        <begin position="484"/>
        <end position="493"/>
    </location>
</feature>
<feature type="compositionally biased region" description="Polar residues" evidence="1">
    <location>
        <begin position="887"/>
        <end position="914"/>
    </location>
</feature>
<feature type="region of interest" description="Disordered" evidence="1">
    <location>
        <begin position="715"/>
        <end position="740"/>
    </location>
</feature>
<feature type="compositionally biased region" description="Polar residues" evidence="1">
    <location>
        <begin position="299"/>
        <end position="310"/>
    </location>
</feature>
<evidence type="ECO:0000313" key="3">
    <source>
        <dbReference type="Proteomes" id="UP000663864"/>
    </source>
</evidence>
<feature type="compositionally biased region" description="Low complexity" evidence="1">
    <location>
        <begin position="115"/>
        <end position="140"/>
    </location>
</feature>
<evidence type="ECO:0000256" key="1">
    <source>
        <dbReference type="SAM" id="MobiDB-lite"/>
    </source>
</evidence>
<feature type="region of interest" description="Disordered" evidence="1">
    <location>
        <begin position="1071"/>
        <end position="1104"/>
    </location>
</feature>
<accession>A0A813PTN3</accession>
<feature type="compositionally biased region" description="Polar residues" evidence="1">
    <location>
        <begin position="267"/>
        <end position="281"/>
    </location>
</feature>
<feature type="compositionally biased region" description="Low complexity" evidence="1">
    <location>
        <begin position="25"/>
        <end position="40"/>
    </location>
</feature>
<reference evidence="2" key="1">
    <citation type="submission" date="2021-02" db="EMBL/GenBank/DDBJ databases">
        <authorList>
            <person name="Nowell W R."/>
        </authorList>
    </citation>
    <scope>NUCLEOTIDE SEQUENCE</scope>
</reference>
<feature type="compositionally biased region" description="Low complexity" evidence="1">
    <location>
        <begin position="1"/>
        <end position="17"/>
    </location>
</feature>
<feature type="compositionally biased region" description="Low complexity" evidence="1">
    <location>
        <begin position="47"/>
        <end position="80"/>
    </location>
</feature>
<feature type="compositionally biased region" description="Low complexity" evidence="1">
    <location>
        <begin position="935"/>
        <end position="949"/>
    </location>
</feature>
<feature type="compositionally biased region" description="Basic and acidic residues" evidence="1">
    <location>
        <begin position="526"/>
        <end position="536"/>
    </location>
</feature>
<comment type="caution">
    <text evidence="2">The sequence shown here is derived from an EMBL/GenBank/DDBJ whole genome shotgun (WGS) entry which is preliminary data.</text>
</comment>
<feature type="region of interest" description="Disordered" evidence="1">
    <location>
        <begin position="1"/>
        <end position="147"/>
    </location>
</feature>